<dbReference type="AlphaFoldDB" id="A0A842HA28"/>
<name>A0A842HA28_9BACT</name>
<dbReference type="RefSeq" id="WP_185674362.1">
    <property type="nucleotide sequence ID" value="NZ_JACHVB010000013.1"/>
</dbReference>
<keyword evidence="3" id="KW-1185">Reference proteome</keyword>
<protein>
    <submittedName>
        <fullName evidence="2">Uncharacterized protein</fullName>
    </submittedName>
</protein>
<feature type="region of interest" description="Disordered" evidence="1">
    <location>
        <begin position="28"/>
        <end position="54"/>
    </location>
</feature>
<dbReference type="Proteomes" id="UP000546464">
    <property type="component" value="Unassembled WGS sequence"/>
</dbReference>
<evidence type="ECO:0000256" key="1">
    <source>
        <dbReference type="SAM" id="MobiDB-lite"/>
    </source>
</evidence>
<proteinExistence type="predicted"/>
<organism evidence="2 3">
    <name type="scientific">Ruficoccus amylovorans</name>
    <dbReference type="NCBI Taxonomy" id="1804625"/>
    <lineage>
        <taxon>Bacteria</taxon>
        <taxon>Pseudomonadati</taxon>
        <taxon>Verrucomicrobiota</taxon>
        <taxon>Opitutia</taxon>
        <taxon>Puniceicoccales</taxon>
        <taxon>Cerasicoccaceae</taxon>
        <taxon>Ruficoccus</taxon>
    </lineage>
</organism>
<accession>A0A842HA28</accession>
<sequence>MNTLLRKLLFPKAIITLAGAKPMVEGKPIARSSPHRQAPGTHIRGVGDPEQLRKGSPRKRLVLCASRCIVVHRDSP</sequence>
<comment type="caution">
    <text evidence="2">The sequence shown here is derived from an EMBL/GenBank/DDBJ whole genome shotgun (WGS) entry which is preliminary data.</text>
</comment>
<reference evidence="2 3" key="1">
    <citation type="submission" date="2020-07" db="EMBL/GenBank/DDBJ databases">
        <authorList>
            <person name="Feng X."/>
        </authorList>
    </citation>
    <scope>NUCLEOTIDE SEQUENCE [LARGE SCALE GENOMIC DNA]</scope>
    <source>
        <strain evidence="2 3">JCM31066</strain>
    </source>
</reference>
<evidence type="ECO:0000313" key="3">
    <source>
        <dbReference type="Proteomes" id="UP000546464"/>
    </source>
</evidence>
<evidence type="ECO:0000313" key="2">
    <source>
        <dbReference type="EMBL" id="MBC2593353.1"/>
    </source>
</evidence>
<gene>
    <name evidence="2" type="ORF">H5P28_03675</name>
</gene>
<dbReference type="EMBL" id="JACHVB010000013">
    <property type="protein sequence ID" value="MBC2593353.1"/>
    <property type="molecule type" value="Genomic_DNA"/>
</dbReference>